<dbReference type="EMBL" id="CAJPIN010034430">
    <property type="protein sequence ID" value="CAG2064486.1"/>
    <property type="molecule type" value="Genomic_DNA"/>
</dbReference>
<dbReference type="Proteomes" id="UP001153148">
    <property type="component" value="Unassembled WGS sequence"/>
</dbReference>
<evidence type="ECO:0000259" key="3">
    <source>
        <dbReference type="Pfam" id="PF07967"/>
    </source>
</evidence>
<protein>
    <recommendedName>
        <fullName evidence="3">C3HC-type domain-containing protein</fullName>
    </recommendedName>
</protein>
<organism evidence="4 5">
    <name type="scientific">Timema podura</name>
    <name type="common">Walking stick</name>
    <dbReference type="NCBI Taxonomy" id="61482"/>
    <lineage>
        <taxon>Eukaryota</taxon>
        <taxon>Metazoa</taxon>
        <taxon>Ecdysozoa</taxon>
        <taxon>Arthropoda</taxon>
        <taxon>Hexapoda</taxon>
        <taxon>Insecta</taxon>
        <taxon>Pterygota</taxon>
        <taxon>Neoptera</taxon>
        <taxon>Polyneoptera</taxon>
        <taxon>Phasmatodea</taxon>
        <taxon>Timematodea</taxon>
        <taxon>Timematoidea</taxon>
        <taxon>Timematidae</taxon>
        <taxon>Timema</taxon>
    </lineage>
</organism>
<accession>A0ABN7PBK8</accession>
<keyword evidence="2" id="KW-0539">Nucleus</keyword>
<proteinExistence type="predicted"/>
<comment type="caution">
    <text evidence="4">The sequence shown here is derived from an EMBL/GenBank/DDBJ whole genome shotgun (WGS) entry which is preliminary data.</text>
</comment>
<dbReference type="InterPro" id="IPR012935">
    <property type="entry name" value="NuBaID_N"/>
</dbReference>
<reference evidence="4" key="1">
    <citation type="submission" date="2021-03" db="EMBL/GenBank/DDBJ databases">
        <authorList>
            <person name="Tran Van P."/>
        </authorList>
    </citation>
    <scope>NUCLEOTIDE SEQUENCE</scope>
</reference>
<feature type="domain" description="C3HC-type" evidence="3">
    <location>
        <begin position="37"/>
        <end position="94"/>
    </location>
</feature>
<feature type="non-terminal residue" evidence="4">
    <location>
        <position position="133"/>
    </location>
</feature>
<keyword evidence="5" id="KW-1185">Reference proteome</keyword>
<evidence type="ECO:0000256" key="1">
    <source>
        <dbReference type="ARBA" id="ARBA00004123"/>
    </source>
</evidence>
<evidence type="ECO:0000313" key="4">
    <source>
        <dbReference type="EMBL" id="CAG2064486.1"/>
    </source>
</evidence>
<gene>
    <name evidence="4" type="ORF">TPAB3V08_LOCUS11432</name>
</gene>
<evidence type="ECO:0000256" key="2">
    <source>
        <dbReference type="ARBA" id="ARBA00023242"/>
    </source>
</evidence>
<evidence type="ECO:0000313" key="5">
    <source>
        <dbReference type="Proteomes" id="UP001153148"/>
    </source>
</evidence>
<name>A0ABN7PBK8_TIMPD</name>
<dbReference type="SUPFAM" id="SSF57924">
    <property type="entry name" value="Inhibitor of apoptosis (IAP) repeat"/>
    <property type="match status" value="1"/>
</dbReference>
<dbReference type="Pfam" id="PF07967">
    <property type="entry name" value="zf-C3HC"/>
    <property type="match status" value="1"/>
</dbReference>
<sequence length="133" mass="15207">MEFEDRIKRYKKLPFETLNGLESSDVSDDIKTAVNQDFDKFVERVATFGVLKWGAYPQLVLQLAQFGWQSEMKDYMIYCTSCSTRLSFSAYRIASCSVPFFTRSLGHSRLTAFVETILDCTHSTNNTNVSVSQ</sequence>
<comment type="subcellular location">
    <subcellularLocation>
        <location evidence="1">Nucleus</location>
    </subcellularLocation>
</comment>